<name>A0A0F9BA35_9ZZZZ</name>
<evidence type="ECO:0000256" key="1">
    <source>
        <dbReference type="SAM" id="Phobius"/>
    </source>
</evidence>
<proteinExistence type="predicted"/>
<organism evidence="2">
    <name type="scientific">marine sediment metagenome</name>
    <dbReference type="NCBI Taxonomy" id="412755"/>
    <lineage>
        <taxon>unclassified sequences</taxon>
        <taxon>metagenomes</taxon>
        <taxon>ecological metagenomes</taxon>
    </lineage>
</organism>
<feature type="transmembrane region" description="Helical" evidence="1">
    <location>
        <begin position="42"/>
        <end position="60"/>
    </location>
</feature>
<protein>
    <submittedName>
        <fullName evidence="2">Uncharacterized protein</fullName>
    </submittedName>
</protein>
<dbReference type="AlphaFoldDB" id="A0A0F9BA35"/>
<accession>A0A0F9BA35</accession>
<dbReference type="EMBL" id="LAZR01050345">
    <property type="protein sequence ID" value="KKK87559.1"/>
    <property type="molecule type" value="Genomic_DNA"/>
</dbReference>
<gene>
    <name evidence="2" type="ORF">LCGC14_2752020</name>
</gene>
<evidence type="ECO:0000313" key="2">
    <source>
        <dbReference type="EMBL" id="KKK87559.1"/>
    </source>
</evidence>
<keyword evidence="1" id="KW-0472">Membrane</keyword>
<keyword evidence="1" id="KW-0812">Transmembrane</keyword>
<comment type="caution">
    <text evidence="2">The sequence shown here is derived from an EMBL/GenBank/DDBJ whole genome shotgun (WGS) entry which is preliminary data.</text>
</comment>
<feature type="transmembrane region" description="Helical" evidence="1">
    <location>
        <begin position="12"/>
        <end position="30"/>
    </location>
</feature>
<sequence length="65" mass="6787">MTDVVEVKHARTVTGGGIGGALGVLVVLFMPGDVHVFTPETASVATAAFGIVFSYLVRFLPQPKN</sequence>
<keyword evidence="1" id="KW-1133">Transmembrane helix</keyword>
<reference evidence="2" key="1">
    <citation type="journal article" date="2015" name="Nature">
        <title>Complex archaea that bridge the gap between prokaryotes and eukaryotes.</title>
        <authorList>
            <person name="Spang A."/>
            <person name="Saw J.H."/>
            <person name="Jorgensen S.L."/>
            <person name="Zaremba-Niedzwiedzka K."/>
            <person name="Martijn J."/>
            <person name="Lind A.E."/>
            <person name="van Eijk R."/>
            <person name="Schleper C."/>
            <person name="Guy L."/>
            <person name="Ettema T.J."/>
        </authorList>
    </citation>
    <scope>NUCLEOTIDE SEQUENCE</scope>
</reference>